<dbReference type="InterPro" id="IPR016035">
    <property type="entry name" value="Acyl_Trfase/lysoPLipase"/>
</dbReference>
<evidence type="ECO:0000259" key="5">
    <source>
        <dbReference type="PROSITE" id="PS51635"/>
    </source>
</evidence>
<evidence type="ECO:0000256" key="1">
    <source>
        <dbReference type="ARBA" id="ARBA00022801"/>
    </source>
</evidence>
<feature type="short sequence motif" description="GXGXXG" evidence="4">
    <location>
        <begin position="87"/>
        <end position="92"/>
    </location>
</feature>
<dbReference type="RefSeq" id="WP_310073590.1">
    <property type="nucleotide sequence ID" value="NZ_JAVDVX010000005.1"/>
</dbReference>
<protein>
    <recommendedName>
        <fullName evidence="5">PNPLA domain-containing protein</fullName>
    </recommendedName>
</protein>
<keyword evidence="1 4" id="KW-0378">Hydrolase</keyword>
<feature type="short sequence motif" description="GXSXG" evidence="4">
    <location>
        <begin position="116"/>
        <end position="120"/>
    </location>
</feature>
<keyword evidence="2 4" id="KW-0442">Lipid degradation</keyword>
<keyword evidence="7" id="KW-1185">Reference proteome</keyword>
<proteinExistence type="predicted"/>
<reference evidence="6 7" key="1">
    <citation type="submission" date="2023-07" db="EMBL/GenBank/DDBJ databases">
        <title>Sorghum-associated microbial communities from plants grown in Nebraska, USA.</title>
        <authorList>
            <person name="Schachtman D."/>
        </authorList>
    </citation>
    <scope>NUCLEOTIDE SEQUENCE [LARGE SCALE GENOMIC DNA]</scope>
    <source>
        <strain evidence="6 7">BE190</strain>
    </source>
</reference>
<sequence length="401" mass="42949">MTPVPFTQYLGQIVLLLVVFSLSACGYVSRVPTYFSPTLKPSATFSPFDRFRFVATDPQGVLSFMQNLDQDRYFNRTGGMRALAISGGGANGAFGAGMLVGWSQDKDRPVFDMVTGISTGSLIAPFAFAGPSWDETLTAAYHDPQAAKLTRWGGGFFYRPSLYSGKPLAALVARYINADLLKAIASGHRAGRRLLVVTTDLDTQETMVWDMGSIAISAEHPDDNGNALALFRAVLTASASVPGIFPPVVITDGKNTEVHADGGINAPFLLLPESLAAAQISSPRLKPEQLYVIINGQTDITAAPLIGGTMAIVGRSFDSMSRANLRAHLIISTAFAQRHGATFGYAVIPAKVNADPLNFDPAHMEALFQLGLKTRVKTRYLDNFIAPCDCGAAAFMESAKK</sequence>
<organism evidence="6 7">
    <name type="scientific">Cellvibrio fibrivorans</name>
    <dbReference type="NCBI Taxonomy" id="126350"/>
    <lineage>
        <taxon>Bacteria</taxon>
        <taxon>Pseudomonadati</taxon>
        <taxon>Pseudomonadota</taxon>
        <taxon>Gammaproteobacteria</taxon>
        <taxon>Cellvibrionales</taxon>
        <taxon>Cellvibrionaceae</taxon>
        <taxon>Cellvibrio</taxon>
    </lineage>
</organism>
<gene>
    <name evidence="6" type="ORF">J2X05_002922</name>
</gene>
<dbReference type="InterPro" id="IPR050301">
    <property type="entry name" value="NTE"/>
</dbReference>
<dbReference type="InterPro" id="IPR002641">
    <property type="entry name" value="PNPLA_dom"/>
</dbReference>
<dbReference type="Pfam" id="PF01734">
    <property type="entry name" value="Patatin"/>
    <property type="match status" value="1"/>
</dbReference>
<dbReference type="PANTHER" id="PTHR14226">
    <property type="entry name" value="NEUROPATHY TARGET ESTERASE/SWISS CHEESE D.MELANOGASTER"/>
    <property type="match status" value="1"/>
</dbReference>
<comment type="caution">
    <text evidence="6">The sequence shown here is derived from an EMBL/GenBank/DDBJ whole genome shotgun (WGS) entry which is preliminary data.</text>
</comment>
<dbReference type="Gene3D" id="3.40.1090.10">
    <property type="entry name" value="Cytosolic phospholipase A2 catalytic domain"/>
    <property type="match status" value="1"/>
</dbReference>
<dbReference type="PROSITE" id="PS51635">
    <property type="entry name" value="PNPLA"/>
    <property type="match status" value="1"/>
</dbReference>
<feature type="domain" description="PNPLA" evidence="5">
    <location>
        <begin position="83"/>
        <end position="274"/>
    </location>
</feature>
<keyword evidence="3 4" id="KW-0443">Lipid metabolism</keyword>
<evidence type="ECO:0000313" key="7">
    <source>
        <dbReference type="Proteomes" id="UP001253595"/>
    </source>
</evidence>
<evidence type="ECO:0000256" key="3">
    <source>
        <dbReference type="ARBA" id="ARBA00023098"/>
    </source>
</evidence>
<feature type="short sequence motif" description="DGA/G" evidence="4">
    <location>
        <begin position="261"/>
        <end position="263"/>
    </location>
</feature>
<dbReference type="PANTHER" id="PTHR14226:SF74">
    <property type="entry name" value="BLR4684 PROTEIN"/>
    <property type="match status" value="1"/>
</dbReference>
<evidence type="ECO:0000256" key="2">
    <source>
        <dbReference type="ARBA" id="ARBA00022963"/>
    </source>
</evidence>
<evidence type="ECO:0000256" key="4">
    <source>
        <dbReference type="PROSITE-ProRule" id="PRU01161"/>
    </source>
</evidence>
<evidence type="ECO:0000313" key="6">
    <source>
        <dbReference type="EMBL" id="MDR7090896.1"/>
    </source>
</evidence>
<accession>A0ABU1V0B2</accession>
<dbReference type="SUPFAM" id="SSF52151">
    <property type="entry name" value="FabD/lysophospholipase-like"/>
    <property type="match status" value="1"/>
</dbReference>
<feature type="active site" description="Proton acceptor" evidence="4">
    <location>
        <position position="261"/>
    </location>
</feature>
<feature type="active site" description="Nucleophile" evidence="4">
    <location>
        <position position="118"/>
    </location>
</feature>
<dbReference type="Proteomes" id="UP001253595">
    <property type="component" value="Unassembled WGS sequence"/>
</dbReference>
<dbReference type="EMBL" id="JAVDVX010000005">
    <property type="protein sequence ID" value="MDR7090896.1"/>
    <property type="molecule type" value="Genomic_DNA"/>
</dbReference>
<name>A0ABU1V0B2_9GAMM</name>